<sequence length="106" mass="11474">MNNVIPFRGRVTAVTPPVRGVVILAFPAKARTTTPGASLTPSDASFRSDRMERQPGTIRGCLRAAWHLNPDTGRLECRWRLSDAGEETDAFYPPCSKCAGTAVGSR</sequence>
<keyword evidence="3" id="KW-1185">Reference proteome</keyword>
<protein>
    <submittedName>
        <fullName evidence="2">Uncharacterized protein</fullName>
    </submittedName>
</protein>
<name>A0ABV3PVH2_9HYPH</name>
<evidence type="ECO:0000313" key="3">
    <source>
        <dbReference type="Proteomes" id="UP001555786"/>
    </source>
</evidence>
<dbReference type="Proteomes" id="UP001555786">
    <property type="component" value="Unassembled WGS sequence"/>
</dbReference>
<comment type="caution">
    <text evidence="2">The sequence shown here is derived from an EMBL/GenBank/DDBJ whole genome shotgun (WGS) entry which is preliminary data.</text>
</comment>
<proteinExistence type="predicted"/>
<dbReference type="EMBL" id="JBFNQD010000016">
    <property type="protein sequence ID" value="MEW9309672.1"/>
    <property type="molecule type" value="Genomic_DNA"/>
</dbReference>
<gene>
    <name evidence="2" type="ORF">ABXS05_29235</name>
</gene>
<dbReference type="RefSeq" id="WP_367626298.1">
    <property type="nucleotide sequence ID" value="NZ_JBFNQD010000016.1"/>
</dbReference>
<accession>A0ABV3PVH2</accession>
<evidence type="ECO:0000313" key="2">
    <source>
        <dbReference type="EMBL" id="MEW9309672.1"/>
    </source>
</evidence>
<feature type="region of interest" description="Disordered" evidence="1">
    <location>
        <begin position="32"/>
        <end position="52"/>
    </location>
</feature>
<evidence type="ECO:0000256" key="1">
    <source>
        <dbReference type="SAM" id="MobiDB-lite"/>
    </source>
</evidence>
<organism evidence="2 3">
    <name type="scientific">Labrys neptuniae</name>
    <dbReference type="NCBI Taxonomy" id="376174"/>
    <lineage>
        <taxon>Bacteria</taxon>
        <taxon>Pseudomonadati</taxon>
        <taxon>Pseudomonadota</taxon>
        <taxon>Alphaproteobacteria</taxon>
        <taxon>Hyphomicrobiales</taxon>
        <taxon>Xanthobacteraceae</taxon>
        <taxon>Labrys</taxon>
    </lineage>
</organism>
<feature type="compositionally biased region" description="Polar residues" evidence="1">
    <location>
        <begin position="32"/>
        <end position="45"/>
    </location>
</feature>
<reference evidence="2 3" key="1">
    <citation type="submission" date="2024-07" db="EMBL/GenBank/DDBJ databases">
        <title>Description of Labrys sedimenti sp. nov., isolated from a diclofenac-degrading enrichment culture.</title>
        <authorList>
            <person name="Tancsics A."/>
            <person name="Csepanyi A."/>
        </authorList>
    </citation>
    <scope>NUCLEOTIDE SEQUENCE [LARGE SCALE GENOMIC DNA]</scope>
    <source>
        <strain evidence="2 3">LMG 23578</strain>
    </source>
</reference>